<dbReference type="RefSeq" id="WP_212211933.1">
    <property type="nucleotide sequence ID" value="NZ_JAGUCO010000001.1"/>
</dbReference>
<evidence type="ECO:0000256" key="5">
    <source>
        <dbReference type="SAM" id="Phobius"/>
    </source>
</evidence>
<evidence type="ECO:0000256" key="1">
    <source>
        <dbReference type="ARBA" id="ARBA00004141"/>
    </source>
</evidence>
<keyword evidence="2 5" id="KW-0812">Transmembrane</keyword>
<evidence type="ECO:0000313" key="8">
    <source>
        <dbReference type="Proteomes" id="UP000708576"/>
    </source>
</evidence>
<evidence type="ECO:0000256" key="4">
    <source>
        <dbReference type="ARBA" id="ARBA00023136"/>
    </source>
</evidence>
<dbReference type="InterPro" id="IPR010432">
    <property type="entry name" value="RDD"/>
</dbReference>
<dbReference type="PANTHER" id="PTHR38480">
    <property type="entry name" value="SLR0254 PROTEIN"/>
    <property type="match status" value="1"/>
</dbReference>
<keyword evidence="8" id="KW-1185">Reference proteome</keyword>
<feature type="domain" description="RDD" evidence="6">
    <location>
        <begin position="18"/>
        <end position="140"/>
    </location>
</feature>
<name>A0ABS5JP22_9BACT</name>
<dbReference type="PANTHER" id="PTHR38480:SF1">
    <property type="entry name" value="SLR0254 PROTEIN"/>
    <property type="match status" value="1"/>
</dbReference>
<evidence type="ECO:0000313" key="7">
    <source>
        <dbReference type="EMBL" id="MBS2096663.1"/>
    </source>
</evidence>
<protein>
    <submittedName>
        <fullName evidence="7">RDD family protein</fullName>
    </submittedName>
</protein>
<proteinExistence type="predicted"/>
<dbReference type="Pfam" id="PF06271">
    <property type="entry name" value="RDD"/>
    <property type="match status" value="1"/>
</dbReference>
<organism evidence="7 8">
    <name type="scientific">Carboxylicivirga linearis</name>
    <dbReference type="NCBI Taxonomy" id="1628157"/>
    <lineage>
        <taxon>Bacteria</taxon>
        <taxon>Pseudomonadati</taxon>
        <taxon>Bacteroidota</taxon>
        <taxon>Bacteroidia</taxon>
        <taxon>Marinilabiliales</taxon>
        <taxon>Marinilabiliaceae</taxon>
        <taxon>Carboxylicivirga</taxon>
    </lineage>
</organism>
<comment type="caution">
    <text evidence="7">The sequence shown here is derived from an EMBL/GenBank/DDBJ whole genome shotgun (WGS) entry which is preliminary data.</text>
</comment>
<evidence type="ECO:0000259" key="6">
    <source>
        <dbReference type="Pfam" id="PF06271"/>
    </source>
</evidence>
<keyword evidence="4 5" id="KW-0472">Membrane</keyword>
<sequence length="240" mass="27044">MEHLQISTTQNVDIDFQLASVGDRLLGHLIDGFIKISYGVILGIIIFNIIEVPNWWFSLLGLPIVFYNLLCDLFLNGQTFGKMIMKMRVVKLDGGELNFGACFIRWIFRIVDFHLTYGLGALLTVIINGKGKRIGDLAAGTAVLKIDAKGDLNDTAYVEVEEGYSPKYPEVIKLHEKDMQTVKEVLNLANKDNSYNSIGAPHPLALKTKEVVLKKMNIESKQPAIEFLNTILKDYNYYNQ</sequence>
<keyword evidence="3 5" id="KW-1133">Transmembrane helix</keyword>
<gene>
    <name evidence="7" type="ORF">KEM10_00150</name>
</gene>
<reference evidence="7 8" key="1">
    <citation type="journal article" date="2015" name="Int. J. Syst. Evol. Microbiol.">
        <title>Carboxylicivirga linearis sp. nov., isolated from a sea cucumber culture pond.</title>
        <authorList>
            <person name="Wang F.Q."/>
            <person name="Zhou Y.X."/>
            <person name="Lin X.Z."/>
            <person name="Chen G.J."/>
            <person name="Du Z.J."/>
        </authorList>
    </citation>
    <scope>NUCLEOTIDE SEQUENCE [LARGE SCALE GENOMIC DNA]</scope>
    <source>
        <strain evidence="7 8">FB218</strain>
    </source>
</reference>
<evidence type="ECO:0000256" key="3">
    <source>
        <dbReference type="ARBA" id="ARBA00022989"/>
    </source>
</evidence>
<comment type="subcellular location">
    <subcellularLocation>
        <location evidence="1">Membrane</location>
        <topology evidence="1">Multi-pass membrane protein</topology>
    </subcellularLocation>
</comment>
<feature type="transmembrane region" description="Helical" evidence="5">
    <location>
        <begin position="56"/>
        <end position="75"/>
    </location>
</feature>
<feature type="transmembrane region" description="Helical" evidence="5">
    <location>
        <begin position="32"/>
        <end position="50"/>
    </location>
</feature>
<evidence type="ECO:0000256" key="2">
    <source>
        <dbReference type="ARBA" id="ARBA00022692"/>
    </source>
</evidence>
<dbReference type="Proteomes" id="UP000708576">
    <property type="component" value="Unassembled WGS sequence"/>
</dbReference>
<dbReference type="EMBL" id="JAGUCO010000001">
    <property type="protein sequence ID" value="MBS2096663.1"/>
    <property type="molecule type" value="Genomic_DNA"/>
</dbReference>
<accession>A0ABS5JP22</accession>